<keyword evidence="1" id="KW-1133">Transmembrane helix</keyword>
<protein>
    <submittedName>
        <fullName evidence="3">Oxidoreductase</fullName>
    </submittedName>
</protein>
<evidence type="ECO:0000313" key="4">
    <source>
        <dbReference type="Proteomes" id="UP000014137"/>
    </source>
</evidence>
<evidence type="ECO:0000313" key="2">
    <source>
        <dbReference type="EMBL" id="EMD29452.1"/>
    </source>
</evidence>
<dbReference type="PATRIC" id="fig|1238180.3.peg.763"/>
<keyword evidence="5" id="KW-1185">Reference proteome</keyword>
<comment type="caution">
    <text evidence="2">The sequence shown here is derived from an EMBL/GenBank/DDBJ whole genome shotgun (WGS) entry which is preliminary data.</text>
</comment>
<keyword evidence="1" id="KW-0472">Membrane</keyword>
<evidence type="ECO:0000313" key="3">
    <source>
        <dbReference type="EMBL" id="OOC02768.1"/>
    </source>
</evidence>
<evidence type="ECO:0000313" key="5">
    <source>
        <dbReference type="Proteomes" id="UP000188551"/>
    </source>
</evidence>
<proteinExistence type="predicted"/>
<gene>
    <name evidence="3" type="ORF">B0293_32015</name>
    <name evidence="2" type="ORF">C791_4301</name>
</gene>
<organism evidence="2 4">
    <name type="scientific">Amycolatopsis azurea DSM 43854</name>
    <dbReference type="NCBI Taxonomy" id="1238180"/>
    <lineage>
        <taxon>Bacteria</taxon>
        <taxon>Bacillati</taxon>
        <taxon>Actinomycetota</taxon>
        <taxon>Actinomycetes</taxon>
        <taxon>Pseudonocardiales</taxon>
        <taxon>Pseudonocardiaceae</taxon>
        <taxon>Amycolatopsis</taxon>
    </lineage>
</organism>
<feature type="transmembrane region" description="Helical" evidence="1">
    <location>
        <begin position="143"/>
        <end position="163"/>
    </location>
</feature>
<feature type="transmembrane region" description="Helical" evidence="1">
    <location>
        <begin position="6"/>
        <end position="25"/>
    </location>
</feature>
<feature type="transmembrane region" description="Helical" evidence="1">
    <location>
        <begin position="84"/>
        <end position="105"/>
    </location>
</feature>
<reference evidence="2 4" key="1">
    <citation type="submission" date="2012-10" db="EMBL/GenBank/DDBJ databases">
        <title>Genome assembly of Amycolatopsis azurea DSM 43854.</title>
        <authorList>
            <person name="Khatri I."/>
            <person name="Kaur I."/>
            <person name="Subramanian S."/>
            <person name="Mayilraj S."/>
        </authorList>
    </citation>
    <scope>NUCLEOTIDE SEQUENCE [LARGE SCALE GENOMIC DNA]</scope>
    <source>
        <strain evidence="2 4">DSM 43854</strain>
    </source>
</reference>
<accession>M2QTX3</accession>
<dbReference type="Proteomes" id="UP000014137">
    <property type="component" value="Unassembled WGS sequence"/>
</dbReference>
<keyword evidence="1" id="KW-0812">Transmembrane</keyword>
<dbReference type="AlphaFoldDB" id="M2QTX3"/>
<feature type="transmembrane region" description="Helical" evidence="1">
    <location>
        <begin position="112"/>
        <end position="137"/>
    </location>
</feature>
<dbReference type="RefSeq" id="WP_005151128.1">
    <property type="nucleotide sequence ID" value="NZ_ANMG01000004.1"/>
</dbReference>
<dbReference type="EMBL" id="ANMG01000004">
    <property type="protein sequence ID" value="EMD29452.1"/>
    <property type="molecule type" value="Genomic_DNA"/>
</dbReference>
<sequence length="172" mass="18192">MATIVPVVLGLLALVDAGFAGFRAATGLNARIRKRPYFMLAACRGLASGAIWLGLVALLVVVTLTCSVDPVARYDALVDAGMRMVQVLVPFAALVVASLLAYCLLPMRESTFVILVGLGPFTLMRPVVTLGATVWSVAGSTDWLAWVVAIAASAGVLAVEPVVHRRWYRAPV</sequence>
<reference evidence="3 5" key="2">
    <citation type="submission" date="2017-02" db="EMBL/GenBank/DDBJ databases">
        <title>Amycolatopsis azurea DSM 43854 draft genome.</title>
        <authorList>
            <person name="Mayilraj S."/>
        </authorList>
    </citation>
    <scope>NUCLEOTIDE SEQUENCE [LARGE SCALE GENOMIC DNA]</scope>
    <source>
        <strain evidence="3 5">DSM 43854</strain>
    </source>
</reference>
<feature type="transmembrane region" description="Helical" evidence="1">
    <location>
        <begin position="37"/>
        <end position="64"/>
    </location>
</feature>
<dbReference type="Proteomes" id="UP000188551">
    <property type="component" value="Unassembled WGS sequence"/>
</dbReference>
<dbReference type="EMBL" id="MUXN01000024">
    <property type="protein sequence ID" value="OOC02768.1"/>
    <property type="molecule type" value="Genomic_DNA"/>
</dbReference>
<name>M2QTX3_9PSEU</name>
<evidence type="ECO:0000256" key="1">
    <source>
        <dbReference type="SAM" id="Phobius"/>
    </source>
</evidence>
<dbReference type="OrthoDB" id="4249893at2"/>